<keyword evidence="8 18" id="KW-0784">Thiamine biosynthesis</keyword>
<dbReference type="GO" id="GO:0140741">
    <property type="term" value="F:tRNA-uracil-4 sulfurtransferase activity"/>
    <property type="evidence" value="ECO:0007669"/>
    <property type="project" value="UniProtKB-EC"/>
</dbReference>
<dbReference type="SMART" id="SM00981">
    <property type="entry name" value="THUMP"/>
    <property type="match status" value="1"/>
</dbReference>
<name>A0AAW6U4X3_9MOLU</name>
<evidence type="ECO:0000256" key="2">
    <source>
        <dbReference type="ARBA" id="ARBA00022490"/>
    </source>
</evidence>
<dbReference type="InterPro" id="IPR054173">
    <property type="entry name" value="ThiI_fer"/>
</dbReference>
<evidence type="ECO:0000256" key="12">
    <source>
        <dbReference type="ARBA" id="ARBA00061472"/>
    </source>
</evidence>
<dbReference type="InterPro" id="IPR004114">
    <property type="entry name" value="THUMP_dom"/>
</dbReference>
<dbReference type="Proteomes" id="UP001431532">
    <property type="component" value="Unassembled WGS sequence"/>
</dbReference>
<keyword evidence="6 18" id="KW-0067">ATP-binding</keyword>
<dbReference type="GO" id="GO:0005524">
    <property type="term" value="F:ATP binding"/>
    <property type="evidence" value="ECO:0007669"/>
    <property type="project" value="UniProtKB-UniRule"/>
</dbReference>
<keyword evidence="3 18" id="KW-0820">tRNA-binding</keyword>
<dbReference type="HAMAP" id="MF_00021">
    <property type="entry name" value="ThiI"/>
    <property type="match status" value="1"/>
</dbReference>
<dbReference type="GO" id="GO:0000049">
    <property type="term" value="F:tRNA binding"/>
    <property type="evidence" value="ECO:0007669"/>
    <property type="project" value="UniProtKB-UniRule"/>
</dbReference>
<dbReference type="GO" id="GO:0004810">
    <property type="term" value="F:CCA tRNA nucleotidyltransferase activity"/>
    <property type="evidence" value="ECO:0007669"/>
    <property type="project" value="InterPro"/>
</dbReference>
<dbReference type="GO" id="GO:0009228">
    <property type="term" value="P:thiamine biosynthetic process"/>
    <property type="evidence" value="ECO:0007669"/>
    <property type="project" value="UniProtKB-KW"/>
</dbReference>
<feature type="binding site" evidence="18">
    <location>
        <begin position="208"/>
        <end position="209"/>
    </location>
    <ligand>
        <name>ATP</name>
        <dbReference type="ChEBI" id="CHEBI:30616"/>
    </ligand>
</feature>
<evidence type="ECO:0000256" key="14">
    <source>
        <dbReference type="ARBA" id="ARBA00071867"/>
    </source>
</evidence>
<evidence type="ECO:0000256" key="15">
    <source>
        <dbReference type="ARBA" id="ARBA00075337"/>
    </source>
</evidence>
<dbReference type="GO" id="GO:0002937">
    <property type="term" value="P:tRNA 4-thiouridine biosynthesis"/>
    <property type="evidence" value="ECO:0007669"/>
    <property type="project" value="TreeGrafter"/>
</dbReference>
<comment type="similarity">
    <text evidence="12 18">Belongs to the ThiI family.</text>
</comment>
<sequence>MKKKILIRFGDMMLKGKNIGFFIKRVRTHMIAKLKDLNVKYEFTHDRIYISFDQQEENEILRRLKQIQGINSFSVVQVSKPEIDDIVEKAIHVLDTEIKHDLLSIKIETKRADKNFPMTSQEITQTVAGRILKAAQRKFIVDVKSPDETLYIELRKDAAYIYLKSIKGMGGFPYGVAGKGLLMMSGGIDSPVAGYLAMKQGVEIELFHFESTPLTPLESVQKVIDLAKKLSVFTPSGSIKLHLVPFTKTHEEILAQVTDPYIITIMRRMMYRLAESYANRNKIICLINGESIGQVASQTLQGMKAVEAVTKTPILRPVITYDKQEIVNIAKDIETFDVSIRPFNDCCSIYVPKNPATKPRESYALKYERYVNYEELLEQALNQVRTLDITSDFNMDITQLGFTVDEAFNTYFKEKSDEIDHIETK</sequence>
<feature type="binding site" evidence="18">
    <location>
        <position position="267"/>
    </location>
    <ligand>
        <name>ATP</name>
        <dbReference type="ChEBI" id="CHEBI:30616"/>
    </ligand>
</feature>
<evidence type="ECO:0000313" key="21">
    <source>
        <dbReference type="Proteomes" id="UP001431532"/>
    </source>
</evidence>
<comment type="pathway">
    <text evidence="18">Cofactor biosynthesis; thiamine diphosphate biosynthesis.</text>
</comment>
<evidence type="ECO:0000256" key="6">
    <source>
        <dbReference type="ARBA" id="ARBA00022840"/>
    </source>
</evidence>
<dbReference type="EMBL" id="JASCXW010000013">
    <property type="protein sequence ID" value="MDI6452932.1"/>
    <property type="molecule type" value="Genomic_DNA"/>
</dbReference>
<dbReference type="NCBIfam" id="TIGR00342">
    <property type="entry name" value="tRNA uracil 4-sulfurtransferase ThiI"/>
    <property type="match status" value="1"/>
</dbReference>
<keyword evidence="4 18" id="KW-0808">Transferase</keyword>
<evidence type="ECO:0000256" key="17">
    <source>
        <dbReference type="ARBA" id="ARBA00080570"/>
    </source>
</evidence>
<dbReference type="CDD" id="cd11716">
    <property type="entry name" value="THUMP_ThiI"/>
    <property type="match status" value="1"/>
</dbReference>
<dbReference type="AlphaFoldDB" id="A0AAW6U4X3"/>
<evidence type="ECO:0000256" key="13">
    <source>
        <dbReference type="ARBA" id="ARBA00066827"/>
    </source>
</evidence>
<proteinExistence type="inferred from homology"/>
<gene>
    <name evidence="18 20" type="primary">thiI</name>
    <name evidence="20" type="ORF">QJ521_05095</name>
</gene>
<dbReference type="Pfam" id="PF22025">
    <property type="entry name" value="ThiI_fer"/>
    <property type="match status" value="1"/>
</dbReference>
<comment type="caution">
    <text evidence="20">The sequence shown here is derived from an EMBL/GenBank/DDBJ whole genome shotgun (WGS) entry which is preliminary data.</text>
</comment>
<evidence type="ECO:0000256" key="10">
    <source>
        <dbReference type="ARBA" id="ARBA00052330"/>
    </source>
</evidence>
<dbReference type="Pfam" id="PF02926">
    <property type="entry name" value="THUMP"/>
    <property type="match status" value="1"/>
</dbReference>
<dbReference type="InterPro" id="IPR050102">
    <property type="entry name" value="tRNA_sulfurtransferase_ThiI"/>
</dbReference>
<keyword evidence="7 18" id="KW-0694">RNA-binding</keyword>
<dbReference type="InterPro" id="IPR003720">
    <property type="entry name" value="tRNA_STrfase"/>
</dbReference>
<comment type="catalytic activity">
    <reaction evidence="10 18">
        <text>[ThiS sulfur-carrier protein]-C-terminal Gly-Gly-AMP + S-sulfanyl-L-cysteinyl-[cysteine desulfurase] + AH2 = [ThiS sulfur-carrier protein]-C-terminal-Gly-aminoethanethioate + L-cysteinyl-[cysteine desulfurase] + A + AMP + 2 H(+)</text>
        <dbReference type="Rhea" id="RHEA:43340"/>
        <dbReference type="Rhea" id="RHEA-COMP:12157"/>
        <dbReference type="Rhea" id="RHEA-COMP:12158"/>
        <dbReference type="Rhea" id="RHEA-COMP:12910"/>
        <dbReference type="Rhea" id="RHEA-COMP:19908"/>
        <dbReference type="ChEBI" id="CHEBI:13193"/>
        <dbReference type="ChEBI" id="CHEBI:15378"/>
        <dbReference type="ChEBI" id="CHEBI:17499"/>
        <dbReference type="ChEBI" id="CHEBI:29950"/>
        <dbReference type="ChEBI" id="CHEBI:61963"/>
        <dbReference type="ChEBI" id="CHEBI:90618"/>
        <dbReference type="ChEBI" id="CHEBI:232372"/>
        <dbReference type="ChEBI" id="CHEBI:456215"/>
    </reaction>
</comment>
<organism evidence="20 21">
    <name type="scientific">Peloplasma aerotolerans</name>
    <dbReference type="NCBI Taxonomy" id="3044389"/>
    <lineage>
        <taxon>Bacteria</taxon>
        <taxon>Bacillati</taxon>
        <taxon>Mycoplasmatota</taxon>
        <taxon>Mollicutes</taxon>
        <taxon>Acholeplasmatales</taxon>
        <taxon>Acholeplasmataceae</taxon>
        <taxon>Peloplasma</taxon>
    </lineage>
</organism>
<evidence type="ECO:0000259" key="19">
    <source>
        <dbReference type="PROSITE" id="PS51165"/>
    </source>
</evidence>
<keyword evidence="21" id="KW-1185">Reference proteome</keyword>
<dbReference type="FunFam" id="3.40.50.620:FF:000053">
    <property type="entry name" value="Probable tRNA sulfurtransferase"/>
    <property type="match status" value="1"/>
</dbReference>
<dbReference type="SUPFAM" id="SSF52402">
    <property type="entry name" value="Adenine nucleotide alpha hydrolases-like"/>
    <property type="match status" value="1"/>
</dbReference>
<feature type="binding site" evidence="18">
    <location>
        <begin position="183"/>
        <end position="184"/>
    </location>
    <ligand>
        <name>ATP</name>
        <dbReference type="ChEBI" id="CHEBI:30616"/>
    </ligand>
</feature>
<comment type="catalytic activity">
    <reaction evidence="9 18">
        <text>[ThiI sulfur-carrier protein]-S-sulfanyl-L-cysteine + a uridine in tRNA + 2 reduced [2Fe-2S]-[ferredoxin] + ATP + H(+) = [ThiI sulfur-carrier protein]-L-cysteine + a 4-thiouridine in tRNA + 2 oxidized [2Fe-2S]-[ferredoxin] + AMP + diphosphate</text>
        <dbReference type="Rhea" id="RHEA:24176"/>
        <dbReference type="Rhea" id="RHEA-COMP:10000"/>
        <dbReference type="Rhea" id="RHEA-COMP:10001"/>
        <dbReference type="Rhea" id="RHEA-COMP:13337"/>
        <dbReference type="Rhea" id="RHEA-COMP:13338"/>
        <dbReference type="Rhea" id="RHEA-COMP:13339"/>
        <dbReference type="Rhea" id="RHEA-COMP:13340"/>
        <dbReference type="ChEBI" id="CHEBI:15378"/>
        <dbReference type="ChEBI" id="CHEBI:29950"/>
        <dbReference type="ChEBI" id="CHEBI:30616"/>
        <dbReference type="ChEBI" id="CHEBI:33019"/>
        <dbReference type="ChEBI" id="CHEBI:33737"/>
        <dbReference type="ChEBI" id="CHEBI:33738"/>
        <dbReference type="ChEBI" id="CHEBI:61963"/>
        <dbReference type="ChEBI" id="CHEBI:65315"/>
        <dbReference type="ChEBI" id="CHEBI:136798"/>
        <dbReference type="ChEBI" id="CHEBI:456215"/>
        <dbReference type="EC" id="2.8.1.4"/>
    </reaction>
</comment>
<dbReference type="InterPro" id="IPR014729">
    <property type="entry name" value="Rossmann-like_a/b/a_fold"/>
</dbReference>
<reference evidence="20" key="1">
    <citation type="submission" date="2023-05" db="EMBL/GenBank/DDBJ databases">
        <title>Mariniplasma microaerophilum sp. nov., a novel anaerobic mollicute isolated from terrestrial mud volcano, Taman Peninsula, Russia.</title>
        <authorList>
            <person name="Khomyakova M.A."/>
            <person name="Merkel A.Y."/>
            <person name="Slobodkin A.I."/>
        </authorList>
    </citation>
    <scope>NUCLEOTIDE SEQUENCE</scope>
    <source>
        <strain evidence="20">M4Ah</strain>
    </source>
</reference>
<keyword evidence="5 18" id="KW-0547">Nucleotide-binding</keyword>
<dbReference type="InterPro" id="IPR049962">
    <property type="entry name" value="THUMP_ThiI"/>
</dbReference>
<evidence type="ECO:0000256" key="4">
    <source>
        <dbReference type="ARBA" id="ARBA00022679"/>
    </source>
</evidence>
<protein>
    <recommendedName>
        <fullName evidence="14 18">Probable tRNA sulfurtransferase</fullName>
        <ecNumber evidence="13 18">2.8.1.4</ecNumber>
    </recommendedName>
    <alternativeName>
        <fullName evidence="15 18">Sulfur carrier protein ThiS sulfurtransferase</fullName>
    </alternativeName>
    <alternativeName>
        <fullName evidence="16 18">Thiamine biosynthesis protein ThiI</fullName>
    </alternativeName>
    <alternativeName>
        <fullName evidence="17 18">tRNA 4-thiouridine synthase</fullName>
    </alternativeName>
</protein>
<dbReference type="Pfam" id="PF02568">
    <property type="entry name" value="ThiI"/>
    <property type="match status" value="1"/>
</dbReference>
<evidence type="ECO:0000256" key="16">
    <source>
        <dbReference type="ARBA" id="ARBA00077849"/>
    </source>
</evidence>
<evidence type="ECO:0000256" key="7">
    <source>
        <dbReference type="ARBA" id="ARBA00022884"/>
    </source>
</evidence>
<dbReference type="RefSeq" id="WP_282839358.1">
    <property type="nucleotide sequence ID" value="NZ_JASCXW010000013.1"/>
</dbReference>
<evidence type="ECO:0000313" key="20">
    <source>
        <dbReference type="EMBL" id="MDI6452932.1"/>
    </source>
</evidence>
<dbReference type="InterPro" id="IPR020536">
    <property type="entry name" value="ThiI_AANH"/>
</dbReference>
<dbReference type="CDD" id="cd01712">
    <property type="entry name" value="PPase_ThiI"/>
    <property type="match status" value="1"/>
</dbReference>
<evidence type="ECO:0000256" key="8">
    <source>
        <dbReference type="ARBA" id="ARBA00022977"/>
    </source>
</evidence>
<dbReference type="SUPFAM" id="SSF143437">
    <property type="entry name" value="THUMP domain-like"/>
    <property type="match status" value="1"/>
</dbReference>
<accession>A0AAW6U4X3</accession>
<keyword evidence="2 18" id="KW-0963">Cytoplasm</keyword>
<evidence type="ECO:0000256" key="5">
    <source>
        <dbReference type="ARBA" id="ARBA00022741"/>
    </source>
</evidence>
<dbReference type="Gene3D" id="3.40.50.620">
    <property type="entry name" value="HUPs"/>
    <property type="match status" value="1"/>
</dbReference>
<evidence type="ECO:0000256" key="18">
    <source>
        <dbReference type="HAMAP-Rule" id="MF_00021"/>
    </source>
</evidence>
<feature type="binding site" evidence="18">
    <location>
        <position position="289"/>
    </location>
    <ligand>
        <name>ATP</name>
        <dbReference type="ChEBI" id="CHEBI:30616"/>
    </ligand>
</feature>
<dbReference type="PANTHER" id="PTHR43209">
    <property type="entry name" value="TRNA SULFURTRANSFERASE"/>
    <property type="match status" value="1"/>
</dbReference>
<dbReference type="GO" id="GO:0009229">
    <property type="term" value="P:thiamine diphosphate biosynthetic process"/>
    <property type="evidence" value="ECO:0007669"/>
    <property type="project" value="UniProtKB-UniRule"/>
</dbReference>
<evidence type="ECO:0000256" key="11">
    <source>
        <dbReference type="ARBA" id="ARBA00058382"/>
    </source>
</evidence>
<dbReference type="Gene3D" id="3.30.2130.30">
    <property type="match status" value="1"/>
</dbReference>
<evidence type="ECO:0000256" key="3">
    <source>
        <dbReference type="ARBA" id="ARBA00022555"/>
    </source>
</evidence>
<evidence type="ECO:0000256" key="9">
    <source>
        <dbReference type="ARBA" id="ARBA00050570"/>
    </source>
</evidence>
<dbReference type="EC" id="2.8.1.4" evidence="13 18"/>
<feature type="domain" description="THUMP" evidence="19">
    <location>
        <begin position="58"/>
        <end position="165"/>
    </location>
</feature>
<dbReference type="GO" id="GO:0052837">
    <property type="term" value="P:thiazole biosynthetic process"/>
    <property type="evidence" value="ECO:0007669"/>
    <property type="project" value="TreeGrafter"/>
</dbReference>
<evidence type="ECO:0000256" key="1">
    <source>
        <dbReference type="ARBA" id="ARBA00004496"/>
    </source>
</evidence>
<dbReference type="PROSITE" id="PS51165">
    <property type="entry name" value="THUMP"/>
    <property type="match status" value="1"/>
</dbReference>
<comment type="subcellular location">
    <subcellularLocation>
        <location evidence="1 18">Cytoplasm</location>
    </subcellularLocation>
</comment>
<dbReference type="GO" id="GO:0005829">
    <property type="term" value="C:cytosol"/>
    <property type="evidence" value="ECO:0007669"/>
    <property type="project" value="TreeGrafter"/>
</dbReference>
<dbReference type="InterPro" id="IPR049961">
    <property type="entry name" value="ThiI_N"/>
</dbReference>
<dbReference type="PANTHER" id="PTHR43209:SF1">
    <property type="entry name" value="TRNA SULFURTRANSFERASE"/>
    <property type="match status" value="1"/>
</dbReference>
<feature type="binding site" evidence="18">
    <location>
        <position position="298"/>
    </location>
    <ligand>
        <name>ATP</name>
        <dbReference type="ChEBI" id="CHEBI:30616"/>
    </ligand>
</feature>
<comment type="function">
    <text evidence="11 18">Catalyzes the ATP-dependent transfer of a sulfur to tRNA to produce 4-thiouridine in position 8 of tRNAs, which functions as a near-UV photosensor. Also catalyzes the transfer of sulfur to the sulfur carrier protein ThiS, forming ThiS-thiocarboxylate. This is a step in the synthesis of thiazole, in the thiamine biosynthesis pathway. The sulfur is donated as persulfide by IscS.</text>
</comment>